<keyword evidence="3" id="KW-1185">Reference proteome</keyword>
<organism evidence="2 3">
    <name type="scientific">Prorocentrum cordatum</name>
    <dbReference type="NCBI Taxonomy" id="2364126"/>
    <lineage>
        <taxon>Eukaryota</taxon>
        <taxon>Sar</taxon>
        <taxon>Alveolata</taxon>
        <taxon>Dinophyceae</taxon>
        <taxon>Prorocentrales</taxon>
        <taxon>Prorocentraceae</taxon>
        <taxon>Prorocentrum</taxon>
    </lineage>
</organism>
<dbReference type="Proteomes" id="UP001189429">
    <property type="component" value="Unassembled WGS sequence"/>
</dbReference>
<dbReference type="EMBL" id="CAUYUJ010018593">
    <property type="protein sequence ID" value="CAK0884827.1"/>
    <property type="molecule type" value="Genomic_DNA"/>
</dbReference>
<evidence type="ECO:0000256" key="1">
    <source>
        <dbReference type="SAM" id="Phobius"/>
    </source>
</evidence>
<name>A0ABN9WEM1_9DINO</name>
<accession>A0ABN9WEM1</accession>
<comment type="caution">
    <text evidence="2">The sequence shown here is derived from an EMBL/GenBank/DDBJ whole genome shotgun (WGS) entry which is preliminary data.</text>
</comment>
<keyword evidence="1" id="KW-0472">Membrane</keyword>
<evidence type="ECO:0000313" key="3">
    <source>
        <dbReference type="Proteomes" id="UP001189429"/>
    </source>
</evidence>
<evidence type="ECO:0000313" key="2">
    <source>
        <dbReference type="EMBL" id="CAK0884827.1"/>
    </source>
</evidence>
<feature type="transmembrane region" description="Helical" evidence="1">
    <location>
        <begin position="120"/>
        <end position="141"/>
    </location>
</feature>
<proteinExistence type="predicted"/>
<evidence type="ECO:0008006" key="4">
    <source>
        <dbReference type="Google" id="ProtNLM"/>
    </source>
</evidence>
<keyword evidence="1" id="KW-0812">Transmembrane</keyword>
<feature type="transmembrane region" description="Helical" evidence="1">
    <location>
        <begin position="258"/>
        <end position="279"/>
    </location>
</feature>
<reference evidence="2" key="1">
    <citation type="submission" date="2023-10" db="EMBL/GenBank/DDBJ databases">
        <authorList>
            <person name="Chen Y."/>
            <person name="Shah S."/>
            <person name="Dougan E. K."/>
            <person name="Thang M."/>
            <person name="Chan C."/>
        </authorList>
    </citation>
    <scope>NUCLEOTIDE SEQUENCE [LARGE SCALE GENOMIC DNA]</scope>
</reference>
<feature type="transmembrane region" description="Helical" evidence="1">
    <location>
        <begin position="153"/>
        <end position="172"/>
    </location>
</feature>
<feature type="transmembrane region" description="Helical" evidence="1">
    <location>
        <begin position="502"/>
        <end position="520"/>
    </location>
</feature>
<protein>
    <recommendedName>
        <fullName evidence="4">Protein S-acyltransferase</fullName>
    </recommendedName>
</protein>
<gene>
    <name evidence="2" type="ORF">PCOR1329_LOCUS66616</name>
</gene>
<keyword evidence="1" id="KW-1133">Transmembrane helix</keyword>
<sequence>MAAAPTAPMHAAPVSPEAETQTLISRCSRKVSGPLATPCDFHQVALRNLRFDDEALLRGTFSTDALRHWGAILDVNNGGGDWYSLSEPADHVDVFVSHNWSNSRADKFLILALHFNLRPAVFSTVLVIFAVAPLSVAGVLPTTVFTDPDGRRMGPWCQVFGLATFLFTLSCWQEICRLRPCRGKMLFLDRTCIHQTDDLLRQRGIEHIAAFLYFSWSLLVCYSDEYLQKLWTVYEVSAFMLLHPGSAMHVRHAWFTKCLISGIVIVFLLNMVWHILYIHHGTWGSLSIGRVSLYLTAICSVPASVAIGVMVLKLARVRMRPADISERVKSFCFDEARCYNEGDRRVVKRNIVAFMKHQGHAETEASEADIIREVDAMVQSDVPILFEASLGRVGIPYHLVALVSLPYCLQAIDYACAAVRDGTPVRSLCIFMVYQMTNGLAAAPVCLALSTTLASRLVQDDRIGHTRSICVVAIAAVAVLGGSFCLLNIVVKWAIEGGHLELGVFIATLCCYYLVALFFYQPPESNVHRRRLKDE</sequence>
<feature type="transmembrane region" description="Helical" evidence="1">
    <location>
        <begin position="291"/>
        <end position="312"/>
    </location>
</feature>
<feature type="transmembrane region" description="Helical" evidence="1">
    <location>
        <begin position="469"/>
        <end position="490"/>
    </location>
</feature>